<evidence type="ECO:0000313" key="3">
    <source>
        <dbReference type="Proteomes" id="UP000017081"/>
    </source>
</evidence>
<dbReference type="EMBL" id="AXZF01000042">
    <property type="protein sequence ID" value="ERT68884.1"/>
    <property type="molecule type" value="Genomic_DNA"/>
</dbReference>
<dbReference type="InterPro" id="IPR038726">
    <property type="entry name" value="PDDEXK_AddAB-type"/>
</dbReference>
<dbReference type="eggNOG" id="COG2887">
    <property type="taxonomic scope" value="Bacteria"/>
</dbReference>
<evidence type="ECO:0000313" key="2">
    <source>
        <dbReference type="EMBL" id="ERT68884.1"/>
    </source>
</evidence>
<feature type="domain" description="PD-(D/E)XK endonuclease-like" evidence="1">
    <location>
        <begin position="596"/>
        <end position="839"/>
    </location>
</feature>
<accession>U7VCL9</accession>
<dbReference type="AlphaFoldDB" id="U7VCL9"/>
<sequence length="842" mass="100653">MKFEYISYGGSLIQGLKKDPSVVYVFSDYPLKNSQRKESKRNIFEPDPLYLTIDEFKGVAFSTDKIILSEAKRFVSLYNYMKKEFAEININNYFESIEFSDKFFKYYTELNRSLCAKDIELEEWQKKYFEIFHRFKEKYEVYLTERNYIPKDWVEDIKYLDLTIFKKYKKIVFVDIVNFSPLDKYVISKLEEFIDVVIRVQGEPGVFDEETLELKEVYLPRTQKVEISLLEVQDELELIGNLLDIMKMKNHMTNIFSPEADTNEYSKVFPNNFMRGSFYTLNDTKFFKFLNAQSELIGAMEPRMDNLIPIKKFLEGIKNLEMQEYYGITKEDMEYIYNQIDWDYKYIGTESNEKISEIYEDIVKVSKVESIDKFITYFNELLSLDMFREKIYVDFYDKLQEYMGYAKTTEIMLEEREIKSCFRNGGDILKFLLQYFNDVEIIRNDDSEGKYLIKPMENCKVTPSRESIFINISTRYLPRVKRDSLYLTEKQKKENGFTYYEKERKEEKYRFYQGLLKNRYNTVIYIKNENSGEGVSPILSEVLNRYGISKLEKTVYSEDILERLITFKSNEIGEFIQKDLMKNRDDFKNRELSIGPYDYDTLTRCEYRFYLDKVCGLSSFEKEDSLGLSLKFLGTYVHEVFEKLTDKMWKKILNVSDYSVTNEEVEELLYKSFYANRKRVPVYLDNYFTQILIPRFTKNIVKFYKEIENLYIEKKVKRIESEKNSRKEPFLKGDVEVTLGGRVDLVIETTTNNHIIDFKTGSKIDNQLDFYTIMLYGDENAAQKSIYNAFEGSIENQEKPKLTRELLKERLIEFFKGENYFLSEKKSGCLYCEYGNICRREF</sequence>
<reference evidence="2 3" key="1">
    <citation type="submission" date="2013-08" db="EMBL/GenBank/DDBJ databases">
        <authorList>
            <person name="Weinstock G."/>
            <person name="Sodergren E."/>
            <person name="Wylie T."/>
            <person name="Fulton L."/>
            <person name="Fulton R."/>
            <person name="Fronick C."/>
            <person name="O'Laughlin M."/>
            <person name="Godfrey J."/>
            <person name="Miner T."/>
            <person name="Herter B."/>
            <person name="Appelbaum E."/>
            <person name="Cordes M."/>
            <person name="Lek S."/>
            <person name="Wollam A."/>
            <person name="Pepin K.H."/>
            <person name="Palsikar V.B."/>
            <person name="Mitreva M."/>
            <person name="Wilson R.K."/>
        </authorList>
    </citation>
    <scope>NUCLEOTIDE SEQUENCE [LARGE SCALE GENOMIC DNA]</scope>
    <source>
        <strain evidence="2 3">ATCC BAA-474</strain>
    </source>
</reference>
<dbReference type="InterPro" id="IPR011604">
    <property type="entry name" value="PDDEXK-like_dom_sf"/>
</dbReference>
<dbReference type="Proteomes" id="UP000017081">
    <property type="component" value="Unassembled WGS sequence"/>
</dbReference>
<evidence type="ECO:0000259" key="1">
    <source>
        <dbReference type="Pfam" id="PF12705"/>
    </source>
</evidence>
<gene>
    <name evidence="2" type="ORF">HMPREF0202_01208</name>
</gene>
<proteinExistence type="predicted"/>
<dbReference type="Gene3D" id="3.90.320.10">
    <property type="match status" value="1"/>
</dbReference>
<name>U7VCL9_9FUSO</name>
<organism evidence="2 3">
    <name type="scientific">Cetobacterium somerae ATCC BAA-474</name>
    <dbReference type="NCBI Taxonomy" id="1319815"/>
    <lineage>
        <taxon>Bacteria</taxon>
        <taxon>Fusobacteriati</taxon>
        <taxon>Fusobacteriota</taxon>
        <taxon>Fusobacteriia</taxon>
        <taxon>Fusobacteriales</taxon>
        <taxon>Fusobacteriaceae</taxon>
        <taxon>Cetobacterium</taxon>
    </lineage>
</organism>
<dbReference type="Pfam" id="PF12705">
    <property type="entry name" value="PDDEXK_1"/>
    <property type="match status" value="1"/>
</dbReference>
<dbReference type="HOGENOM" id="CLU_014981_0_0_0"/>
<comment type="caution">
    <text evidence="2">The sequence shown here is derived from an EMBL/GenBank/DDBJ whole genome shotgun (WGS) entry which is preliminary data.</text>
</comment>
<keyword evidence="3" id="KW-1185">Reference proteome</keyword>
<protein>
    <recommendedName>
        <fullName evidence="1">PD-(D/E)XK endonuclease-like domain-containing protein</fullName>
    </recommendedName>
</protein>
<dbReference type="STRING" id="1319815.HMPREF0202_01208"/>
<dbReference type="RefSeq" id="WP_023050747.1">
    <property type="nucleotide sequence ID" value="NZ_CP173065.2"/>
</dbReference>